<dbReference type="GO" id="GO:0006508">
    <property type="term" value="P:proteolysis"/>
    <property type="evidence" value="ECO:0007669"/>
    <property type="project" value="UniProtKB-KW"/>
</dbReference>
<dbReference type="Pfam" id="PF13365">
    <property type="entry name" value="Trypsin_2"/>
    <property type="match status" value="1"/>
</dbReference>
<dbReference type="GO" id="GO:0000272">
    <property type="term" value="P:polysaccharide catabolic process"/>
    <property type="evidence" value="ECO:0007669"/>
    <property type="project" value="UniProtKB-KW"/>
</dbReference>
<protein>
    <recommendedName>
        <fullName evidence="8">Serine protease</fullName>
        <ecNumber evidence="8">3.4.21.-</ecNumber>
    </recommendedName>
</protein>
<dbReference type="GO" id="GO:0030246">
    <property type="term" value="F:carbohydrate binding"/>
    <property type="evidence" value="ECO:0007669"/>
    <property type="project" value="InterPro"/>
</dbReference>
<comment type="similarity">
    <text evidence="1 8">Belongs to the peptidase S1B family.</text>
</comment>
<dbReference type="InterPro" id="IPR043504">
    <property type="entry name" value="Peptidase_S1_PA_chymotrypsin"/>
</dbReference>
<dbReference type="SMART" id="SM00060">
    <property type="entry name" value="FN3"/>
    <property type="match status" value="1"/>
</dbReference>
<dbReference type="STRING" id="317735.RU98_GL000734"/>
<feature type="active site" description="Charge relay system" evidence="7">
    <location>
        <position position="208"/>
    </location>
</feature>
<keyword evidence="6" id="KW-0624">Polysaccharide degradation</keyword>
<dbReference type="CDD" id="cd00063">
    <property type="entry name" value="FN3"/>
    <property type="match status" value="1"/>
</dbReference>
<evidence type="ECO:0000256" key="1">
    <source>
        <dbReference type="ARBA" id="ARBA00008764"/>
    </source>
</evidence>
<dbReference type="InterPro" id="IPR008353">
    <property type="entry name" value="Peptidase_S1B_tx"/>
</dbReference>
<dbReference type="SUPFAM" id="SSF50494">
    <property type="entry name" value="Trypsin-like serine proteases"/>
    <property type="match status" value="1"/>
</dbReference>
<dbReference type="InterPro" id="IPR050966">
    <property type="entry name" value="Glutamyl_endopeptidase"/>
</dbReference>
<dbReference type="PRINTS" id="PR00839">
    <property type="entry name" value="V8PROTEASE"/>
</dbReference>
<dbReference type="SUPFAM" id="SSF51055">
    <property type="entry name" value="Carbohydrate binding domain"/>
    <property type="match status" value="2"/>
</dbReference>
<dbReference type="PANTHER" id="PTHR15462">
    <property type="entry name" value="SERINE PROTEASE"/>
    <property type="match status" value="1"/>
</dbReference>
<evidence type="ECO:0000313" key="10">
    <source>
        <dbReference type="EMBL" id="EOL46534.1"/>
    </source>
</evidence>
<dbReference type="PANTHER" id="PTHR15462:SF8">
    <property type="entry name" value="SERINE PROTEASE"/>
    <property type="match status" value="1"/>
</dbReference>
<dbReference type="eggNOG" id="COG3979">
    <property type="taxonomic scope" value="Bacteria"/>
</dbReference>
<dbReference type="EC" id="3.4.21.-" evidence="8"/>
<dbReference type="InterPro" id="IPR036116">
    <property type="entry name" value="FN3_sf"/>
</dbReference>
<dbReference type="InterPro" id="IPR009003">
    <property type="entry name" value="Peptidase_S1_PA"/>
</dbReference>
<dbReference type="Gene3D" id="2.10.10.20">
    <property type="entry name" value="Carbohydrate-binding module superfamily 5/12"/>
    <property type="match status" value="2"/>
</dbReference>
<dbReference type="GO" id="GO:0005576">
    <property type="term" value="C:extracellular region"/>
    <property type="evidence" value="ECO:0007669"/>
    <property type="project" value="InterPro"/>
</dbReference>
<sequence length="447" mass="48745">MKIQKIMAFLLCGVTLSMISLNEYGYAEVKVPEKRAILGKDSRVKVTDTTQAPYLSIVYLSKGDGGFGSGTVIGKNKVLTAAHVVTSLKTSTDIRQATVSAARNGYYYPFGSFKIESVDMHTGWTVQNNRDHDIAVVTLKPNADGKNIGDVVPIIPVNNVSSLPVGTKGKLPGYSQDKHGELWESKGSVLSQTASRVYYDMDSVGGTSGAPVYNENNQLIAVHTSEYHMGSVAYKNGGSKITGSNYAFIAKHLDHNESDTHIPSQVTGLKAITITTNSVQLVWNPAIANVGVDRYEIYCNGSKIAESRATTVELSGLETNTLYKFAVAAIDKAGNRSILSENLNLYTEKEAETPSENHTTWLQSKTYVAGNKVFYNGIEYEARWWTRGDKPGISDVWEKVSAGVAGVWESQLAYSGGDIVTHNGTTFKAKWWNRGEEPGKSSVWEKI</sequence>
<evidence type="ECO:0000256" key="8">
    <source>
        <dbReference type="RuleBase" id="RU004296"/>
    </source>
</evidence>
<feature type="domain" description="Fibronectin type-III" evidence="9">
    <location>
        <begin position="262"/>
        <end position="350"/>
    </location>
</feature>
<dbReference type="InterPro" id="IPR008256">
    <property type="entry name" value="Peptidase_S1B"/>
</dbReference>
<dbReference type="RefSeq" id="WP_010771634.1">
    <property type="nucleotide sequence ID" value="NZ_KB946333.1"/>
</dbReference>
<dbReference type="AlphaFoldDB" id="R3TY76"/>
<dbReference type="Pfam" id="PF00041">
    <property type="entry name" value="fn3"/>
    <property type="match status" value="1"/>
</dbReference>
<keyword evidence="2 8" id="KW-0645">Protease</keyword>
<dbReference type="EMBL" id="AJAU01000016">
    <property type="protein sequence ID" value="EOL46534.1"/>
    <property type="molecule type" value="Genomic_DNA"/>
</dbReference>
<dbReference type="PRINTS" id="PR01774">
    <property type="entry name" value="EXFOLTOXIN"/>
</dbReference>
<dbReference type="Proteomes" id="UP000013840">
    <property type="component" value="Unassembled WGS sequence"/>
</dbReference>
<dbReference type="InterPro" id="IPR013783">
    <property type="entry name" value="Ig-like_fold"/>
</dbReference>
<dbReference type="PROSITE" id="PS50853">
    <property type="entry name" value="FN3"/>
    <property type="match status" value="1"/>
</dbReference>
<evidence type="ECO:0000256" key="5">
    <source>
        <dbReference type="ARBA" id="ARBA00022825"/>
    </source>
</evidence>
<dbReference type="SMART" id="SM00495">
    <property type="entry name" value="ChtBD3"/>
    <property type="match status" value="2"/>
</dbReference>
<comment type="caution">
    <text evidence="10">The sequence shown here is derived from an EMBL/GenBank/DDBJ whole genome shotgun (WGS) entry which is preliminary data.</text>
</comment>
<evidence type="ECO:0000256" key="3">
    <source>
        <dbReference type="ARBA" id="ARBA00022729"/>
    </source>
</evidence>
<dbReference type="Pfam" id="PF02839">
    <property type="entry name" value="CBM_5_12"/>
    <property type="match status" value="2"/>
</dbReference>
<evidence type="ECO:0000256" key="4">
    <source>
        <dbReference type="ARBA" id="ARBA00022801"/>
    </source>
</evidence>
<dbReference type="InterPro" id="IPR003961">
    <property type="entry name" value="FN3_dom"/>
</dbReference>
<evidence type="ECO:0000256" key="7">
    <source>
        <dbReference type="PIRSR" id="PIRSR608256-1"/>
    </source>
</evidence>
<evidence type="ECO:0000259" key="9">
    <source>
        <dbReference type="PROSITE" id="PS50853"/>
    </source>
</evidence>
<evidence type="ECO:0000313" key="11">
    <source>
        <dbReference type="Proteomes" id="UP000013840"/>
    </source>
</evidence>
<dbReference type="PATRIC" id="fig|1158612.3.peg.1490"/>
<organism evidence="10 11">
    <name type="scientific">Enterococcus caccae ATCC BAA-1240</name>
    <dbReference type="NCBI Taxonomy" id="1158612"/>
    <lineage>
        <taxon>Bacteria</taxon>
        <taxon>Bacillati</taxon>
        <taxon>Bacillota</taxon>
        <taxon>Bacilli</taxon>
        <taxon>Lactobacillales</taxon>
        <taxon>Enterococcaceae</taxon>
        <taxon>Enterococcus</taxon>
    </lineage>
</organism>
<dbReference type="GO" id="GO:0004553">
    <property type="term" value="F:hydrolase activity, hydrolyzing O-glycosyl compounds"/>
    <property type="evidence" value="ECO:0007669"/>
    <property type="project" value="InterPro"/>
</dbReference>
<name>R3TY76_9ENTE</name>
<dbReference type="CDD" id="cd12215">
    <property type="entry name" value="ChiC_BD"/>
    <property type="match status" value="2"/>
</dbReference>
<evidence type="ECO:0000256" key="2">
    <source>
        <dbReference type="ARBA" id="ARBA00022670"/>
    </source>
</evidence>
<keyword evidence="11" id="KW-1185">Reference proteome</keyword>
<dbReference type="Gene3D" id="2.40.10.10">
    <property type="entry name" value="Trypsin-like serine proteases"/>
    <property type="match status" value="2"/>
</dbReference>
<gene>
    <name evidence="10" type="ORF">UC7_01503</name>
</gene>
<keyword evidence="4 8" id="KW-0378">Hydrolase</keyword>
<feature type="active site" description="Charge relay system" evidence="7">
    <location>
        <position position="83"/>
    </location>
</feature>
<keyword evidence="3" id="KW-0732">Signal</keyword>
<dbReference type="Gene3D" id="2.60.40.10">
    <property type="entry name" value="Immunoglobulins"/>
    <property type="match status" value="1"/>
</dbReference>
<keyword evidence="6" id="KW-0119">Carbohydrate metabolism</keyword>
<evidence type="ECO:0000256" key="6">
    <source>
        <dbReference type="ARBA" id="ARBA00023326"/>
    </source>
</evidence>
<keyword evidence="5 8" id="KW-0720">Serine protease</keyword>
<feature type="active site" description="Charge relay system" evidence="7">
    <location>
        <position position="133"/>
    </location>
</feature>
<dbReference type="SUPFAM" id="SSF49265">
    <property type="entry name" value="Fibronectin type III"/>
    <property type="match status" value="1"/>
</dbReference>
<dbReference type="GO" id="GO:0004252">
    <property type="term" value="F:serine-type endopeptidase activity"/>
    <property type="evidence" value="ECO:0007669"/>
    <property type="project" value="InterPro"/>
</dbReference>
<accession>R3TY76</accession>
<reference evidence="10 11" key="1">
    <citation type="submission" date="2013-02" db="EMBL/GenBank/DDBJ databases">
        <title>The Genome Sequence of Enterococcus caccae BAA-1240.</title>
        <authorList>
            <consortium name="The Broad Institute Genome Sequencing Platform"/>
            <consortium name="The Broad Institute Genome Sequencing Center for Infectious Disease"/>
            <person name="Earl A.M."/>
            <person name="Gilmore M.S."/>
            <person name="Lebreton F."/>
            <person name="Walker B."/>
            <person name="Young S.K."/>
            <person name="Zeng Q."/>
            <person name="Gargeya S."/>
            <person name="Fitzgerald M."/>
            <person name="Haas B."/>
            <person name="Abouelleil A."/>
            <person name="Alvarado L."/>
            <person name="Arachchi H.M."/>
            <person name="Berlin A.M."/>
            <person name="Chapman S.B."/>
            <person name="Dewar J."/>
            <person name="Goldberg J."/>
            <person name="Griggs A."/>
            <person name="Gujja S."/>
            <person name="Hansen M."/>
            <person name="Howarth C."/>
            <person name="Imamovic A."/>
            <person name="Larimer J."/>
            <person name="McCowan C."/>
            <person name="Murphy C."/>
            <person name="Neiman D."/>
            <person name="Pearson M."/>
            <person name="Priest M."/>
            <person name="Roberts A."/>
            <person name="Saif S."/>
            <person name="Shea T."/>
            <person name="Sisk P."/>
            <person name="Sykes S."/>
            <person name="Wortman J."/>
            <person name="Nusbaum C."/>
            <person name="Birren B."/>
        </authorList>
    </citation>
    <scope>NUCLEOTIDE SEQUENCE [LARGE SCALE GENOMIC DNA]</scope>
    <source>
        <strain evidence="10 11">ATCC BAA-1240</strain>
    </source>
</reference>
<dbReference type="InterPro" id="IPR036573">
    <property type="entry name" value="CBM_sf_5/12"/>
</dbReference>
<dbReference type="eggNOG" id="COG3591">
    <property type="taxonomic scope" value="Bacteria"/>
</dbReference>
<dbReference type="InterPro" id="IPR003610">
    <property type="entry name" value="CBM5/12"/>
</dbReference>
<proteinExistence type="inferred from homology"/>
<dbReference type="OrthoDB" id="9775889at2"/>